<dbReference type="PANTHER" id="PTHR35176:SF6">
    <property type="entry name" value="HEME OXYGENASE HI_0854-RELATED"/>
    <property type="match status" value="1"/>
</dbReference>
<dbReference type="SUPFAM" id="SSF50475">
    <property type="entry name" value="FMN-binding split barrel"/>
    <property type="match status" value="1"/>
</dbReference>
<dbReference type="Proteomes" id="UP001501759">
    <property type="component" value="Unassembled WGS sequence"/>
</dbReference>
<feature type="domain" description="Pyridoxamine 5'-phosphate oxidase N-terminal" evidence="2">
    <location>
        <begin position="8"/>
        <end position="129"/>
    </location>
</feature>
<dbReference type="RefSeq" id="WP_345658864.1">
    <property type="nucleotide sequence ID" value="NZ_BAABKB010000075.1"/>
</dbReference>
<keyword evidence="4" id="KW-1185">Reference proteome</keyword>
<name>A0ABP9JS28_9ACTN</name>
<evidence type="ECO:0000256" key="1">
    <source>
        <dbReference type="ARBA" id="ARBA00023002"/>
    </source>
</evidence>
<dbReference type="EMBL" id="BAABKB010000075">
    <property type="protein sequence ID" value="GAA5040112.1"/>
    <property type="molecule type" value="Genomic_DNA"/>
</dbReference>
<dbReference type="Gene3D" id="2.30.110.10">
    <property type="entry name" value="Electron Transport, Fmn-binding Protein, Chain A"/>
    <property type="match status" value="1"/>
</dbReference>
<evidence type="ECO:0000313" key="3">
    <source>
        <dbReference type="EMBL" id="GAA5040112.1"/>
    </source>
</evidence>
<keyword evidence="1" id="KW-0560">Oxidoreductase</keyword>
<dbReference type="InterPro" id="IPR019920">
    <property type="entry name" value="F420-binding_dom_put"/>
</dbReference>
<dbReference type="Pfam" id="PF01243">
    <property type="entry name" value="PNPOx_N"/>
    <property type="match status" value="1"/>
</dbReference>
<reference evidence="4" key="1">
    <citation type="journal article" date="2019" name="Int. J. Syst. Evol. Microbiol.">
        <title>The Global Catalogue of Microorganisms (GCM) 10K type strain sequencing project: providing services to taxonomists for standard genome sequencing and annotation.</title>
        <authorList>
            <consortium name="The Broad Institute Genomics Platform"/>
            <consortium name="The Broad Institute Genome Sequencing Center for Infectious Disease"/>
            <person name="Wu L."/>
            <person name="Ma J."/>
        </authorList>
    </citation>
    <scope>NUCLEOTIDE SEQUENCE [LARGE SCALE GENOMIC DNA]</scope>
    <source>
        <strain evidence="4">JCM 18409</strain>
    </source>
</reference>
<evidence type="ECO:0000313" key="4">
    <source>
        <dbReference type="Proteomes" id="UP001501759"/>
    </source>
</evidence>
<dbReference type="NCBIfam" id="TIGR03618">
    <property type="entry name" value="Rv1155_F420"/>
    <property type="match status" value="1"/>
</dbReference>
<organism evidence="3 4">
    <name type="scientific">Streptomyces siamensis</name>
    <dbReference type="NCBI Taxonomy" id="1274986"/>
    <lineage>
        <taxon>Bacteria</taxon>
        <taxon>Bacillati</taxon>
        <taxon>Actinomycetota</taxon>
        <taxon>Actinomycetes</taxon>
        <taxon>Kitasatosporales</taxon>
        <taxon>Streptomycetaceae</taxon>
        <taxon>Streptomyces</taxon>
    </lineage>
</organism>
<dbReference type="PANTHER" id="PTHR35176">
    <property type="entry name" value="HEME OXYGENASE HI_0854-RELATED"/>
    <property type="match status" value="1"/>
</dbReference>
<dbReference type="InterPro" id="IPR012349">
    <property type="entry name" value="Split_barrel_FMN-bd"/>
</dbReference>
<comment type="caution">
    <text evidence="3">The sequence shown here is derived from an EMBL/GenBank/DDBJ whole genome shotgun (WGS) entry which is preliminary data.</text>
</comment>
<accession>A0ABP9JS28</accession>
<gene>
    <name evidence="3" type="ORF">GCM10023335_90270</name>
</gene>
<protein>
    <submittedName>
        <fullName evidence="3">PPOX class F420-dependent oxidoreductase</fullName>
    </submittedName>
</protein>
<dbReference type="InterPro" id="IPR052019">
    <property type="entry name" value="F420H2_bilvrd_red/Heme_oxyg"/>
</dbReference>
<evidence type="ECO:0000259" key="2">
    <source>
        <dbReference type="Pfam" id="PF01243"/>
    </source>
</evidence>
<sequence length="140" mass="15801">MSKPPLPEGAVEMLKKPNPAVIATVRSDGQPVSAATWYLWDDGRVLVNMDEGRKRLEHLRGDPRVTLTILDADSWYTHVTLIGRVVEMRDDEGLAAIDQLSQHYVGHPYVQRGRKRVSAWIEIDRWHGWGGFRDSGQVSG</sequence>
<dbReference type="InterPro" id="IPR011576">
    <property type="entry name" value="Pyridox_Oxase_N"/>
</dbReference>
<proteinExistence type="predicted"/>